<evidence type="ECO:0000313" key="2">
    <source>
        <dbReference type="Proteomes" id="UP000070328"/>
    </source>
</evidence>
<dbReference type="Proteomes" id="UP000070328">
    <property type="component" value="Unassembled WGS sequence"/>
</dbReference>
<evidence type="ECO:0000313" key="1">
    <source>
        <dbReference type="EMBL" id="KXH31131.1"/>
    </source>
</evidence>
<organism evidence="1 2">
    <name type="scientific">Colletotrichum simmondsii</name>
    <dbReference type="NCBI Taxonomy" id="703756"/>
    <lineage>
        <taxon>Eukaryota</taxon>
        <taxon>Fungi</taxon>
        <taxon>Dikarya</taxon>
        <taxon>Ascomycota</taxon>
        <taxon>Pezizomycotina</taxon>
        <taxon>Sordariomycetes</taxon>
        <taxon>Hypocreomycetidae</taxon>
        <taxon>Glomerellales</taxon>
        <taxon>Glomerellaceae</taxon>
        <taxon>Colletotrichum</taxon>
        <taxon>Colletotrichum acutatum species complex</taxon>
    </lineage>
</organism>
<reference evidence="1 2" key="1">
    <citation type="submission" date="2014-02" db="EMBL/GenBank/DDBJ databases">
        <title>The genome sequence of Colletotrichum simmondsii CBS122122.</title>
        <authorList>
            <person name="Baroncelli R."/>
            <person name="Thon M.R."/>
        </authorList>
    </citation>
    <scope>NUCLEOTIDE SEQUENCE [LARGE SCALE GENOMIC DNA]</scope>
    <source>
        <strain evidence="1 2">CBS122122</strain>
    </source>
</reference>
<keyword evidence="2" id="KW-1185">Reference proteome</keyword>
<comment type="caution">
    <text evidence="1">The sequence shown here is derived from an EMBL/GenBank/DDBJ whole genome shotgun (WGS) entry which is preliminary data.</text>
</comment>
<dbReference type="AlphaFoldDB" id="A0A135S5K7"/>
<gene>
    <name evidence="1" type="ORF">CSIM01_13442</name>
</gene>
<accession>A0A135S5K7</accession>
<sequence length="141" mass="15537">MQKSTLIPGRHNPRRASPSTLSWKIAGKCGGSGVARFKLRLRPSQQGLRRVREPGLLNLTRRGVTTRQAFLLPTPTQQTTLIHHCNTAFVNMSGTAADLQQAKQARAAHARAVRVANKEKREKLKAARVARMARARAAKKA</sequence>
<proteinExistence type="predicted"/>
<dbReference type="EMBL" id="JFBX01000684">
    <property type="protein sequence ID" value="KXH31131.1"/>
    <property type="molecule type" value="Genomic_DNA"/>
</dbReference>
<protein>
    <submittedName>
        <fullName evidence="1">Uncharacterized protein</fullName>
    </submittedName>
</protein>
<name>A0A135S5K7_9PEZI</name>